<evidence type="ECO:0000313" key="5">
    <source>
        <dbReference type="EMBL" id="OQR67302.1"/>
    </source>
</evidence>
<dbReference type="EMBL" id="MNPL01029293">
    <property type="protein sequence ID" value="OQR67302.1"/>
    <property type="molecule type" value="Genomic_DNA"/>
</dbReference>
<feature type="compositionally biased region" description="Basic and acidic residues" evidence="3">
    <location>
        <begin position="26"/>
        <end position="40"/>
    </location>
</feature>
<dbReference type="InterPro" id="IPR000618">
    <property type="entry name" value="Insect_cuticle"/>
</dbReference>
<feature type="region of interest" description="Disordered" evidence="3">
    <location>
        <begin position="22"/>
        <end position="84"/>
    </location>
</feature>
<dbReference type="InParanoid" id="A0A1V9X229"/>
<dbReference type="STRING" id="418985.A0A1V9X229"/>
<dbReference type="PROSITE" id="PS51155">
    <property type="entry name" value="CHIT_BIND_RR_2"/>
    <property type="match status" value="1"/>
</dbReference>
<keyword evidence="4" id="KW-0732">Signal</keyword>
<evidence type="ECO:0000256" key="1">
    <source>
        <dbReference type="ARBA" id="ARBA00022460"/>
    </source>
</evidence>
<evidence type="ECO:0000256" key="4">
    <source>
        <dbReference type="SAM" id="SignalP"/>
    </source>
</evidence>
<feature type="chain" id="PRO_5012709414" evidence="4">
    <location>
        <begin position="19"/>
        <end position="164"/>
    </location>
</feature>
<sequence length="164" mass="17868">MYTVRVLVFAAVGALSSAGYLGSGSEGHHREGHHERDHHGGYSAGDGYEGRENYGPPQPYQFEYTSKNAEGTHGHSQSSDGRRVQGHYVIQLADGRQRMVKYYADETGFHAKVMTNELGTQSKNPADALFDSSAITGEEAALQYGFGQKVSYRGHHGGHHGSQQ</sequence>
<dbReference type="GO" id="GO:0031012">
    <property type="term" value="C:extracellular matrix"/>
    <property type="evidence" value="ECO:0007669"/>
    <property type="project" value="TreeGrafter"/>
</dbReference>
<dbReference type="OrthoDB" id="6381807at2759"/>
<dbReference type="Proteomes" id="UP000192247">
    <property type="component" value="Unassembled WGS sequence"/>
</dbReference>
<gene>
    <name evidence="5" type="ORF">BIW11_13602</name>
</gene>
<keyword evidence="6" id="KW-1185">Reference proteome</keyword>
<keyword evidence="1 2" id="KW-0193">Cuticle</keyword>
<evidence type="ECO:0000313" key="6">
    <source>
        <dbReference type="Proteomes" id="UP000192247"/>
    </source>
</evidence>
<reference evidence="5 6" key="1">
    <citation type="journal article" date="2017" name="Gigascience">
        <title>Draft genome of the honey bee ectoparasitic mite, Tropilaelaps mercedesae, is shaped by the parasitic life history.</title>
        <authorList>
            <person name="Dong X."/>
            <person name="Armstrong S.D."/>
            <person name="Xia D."/>
            <person name="Makepeace B.L."/>
            <person name="Darby A.C."/>
            <person name="Kadowaki T."/>
        </authorList>
    </citation>
    <scope>NUCLEOTIDE SEQUENCE [LARGE SCALE GENOMIC DNA]</scope>
    <source>
        <strain evidence="5">Wuxi-XJTLU</strain>
    </source>
</reference>
<dbReference type="GO" id="GO:0005615">
    <property type="term" value="C:extracellular space"/>
    <property type="evidence" value="ECO:0007669"/>
    <property type="project" value="TreeGrafter"/>
</dbReference>
<proteinExistence type="predicted"/>
<name>A0A1V9X229_9ACAR</name>
<dbReference type="GO" id="GO:0042302">
    <property type="term" value="F:structural constituent of cuticle"/>
    <property type="evidence" value="ECO:0007669"/>
    <property type="project" value="UniProtKB-UniRule"/>
</dbReference>
<dbReference type="AlphaFoldDB" id="A0A1V9X229"/>
<dbReference type="PANTHER" id="PTHR12236">
    <property type="entry name" value="STRUCTURAL CONTITUENT OF CUTICLE"/>
    <property type="match status" value="1"/>
</dbReference>
<dbReference type="FunCoup" id="A0A1V9X229">
    <property type="interactions" value="44"/>
</dbReference>
<organism evidence="5 6">
    <name type="scientific">Tropilaelaps mercedesae</name>
    <dbReference type="NCBI Taxonomy" id="418985"/>
    <lineage>
        <taxon>Eukaryota</taxon>
        <taxon>Metazoa</taxon>
        <taxon>Ecdysozoa</taxon>
        <taxon>Arthropoda</taxon>
        <taxon>Chelicerata</taxon>
        <taxon>Arachnida</taxon>
        <taxon>Acari</taxon>
        <taxon>Parasitiformes</taxon>
        <taxon>Mesostigmata</taxon>
        <taxon>Gamasina</taxon>
        <taxon>Dermanyssoidea</taxon>
        <taxon>Laelapidae</taxon>
        <taxon>Tropilaelaps</taxon>
    </lineage>
</organism>
<dbReference type="Pfam" id="PF00379">
    <property type="entry name" value="Chitin_bind_4"/>
    <property type="match status" value="1"/>
</dbReference>
<dbReference type="InterPro" id="IPR031311">
    <property type="entry name" value="CHIT_BIND_RR_consensus"/>
</dbReference>
<comment type="caution">
    <text evidence="5">The sequence shown here is derived from an EMBL/GenBank/DDBJ whole genome shotgun (WGS) entry which is preliminary data.</text>
</comment>
<evidence type="ECO:0000256" key="2">
    <source>
        <dbReference type="PROSITE-ProRule" id="PRU00497"/>
    </source>
</evidence>
<accession>A0A1V9X229</accession>
<protein>
    <submittedName>
        <fullName evidence="5">Cuticle protein 10.9-like</fullName>
    </submittedName>
</protein>
<feature type="signal peptide" evidence="4">
    <location>
        <begin position="1"/>
        <end position="18"/>
    </location>
</feature>
<dbReference type="PROSITE" id="PS00233">
    <property type="entry name" value="CHIT_BIND_RR_1"/>
    <property type="match status" value="1"/>
</dbReference>
<dbReference type="PANTHER" id="PTHR12236:SF79">
    <property type="entry name" value="CUTICULAR PROTEIN 50CB-RELATED"/>
    <property type="match status" value="1"/>
</dbReference>
<dbReference type="InterPro" id="IPR051217">
    <property type="entry name" value="Insect_Cuticle_Struc_Prot"/>
</dbReference>
<evidence type="ECO:0000256" key="3">
    <source>
        <dbReference type="SAM" id="MobiDB-lite"/>
    </source>
</evidence>
<feature type="compositionally biased region" description="Polar residues" evidence="3">
    <location>
        <begin position="63"/>
        <end position="79"/>
    </location>
</feature>